<organism evidence="1 2">
    <name type="scientific">Bergeyella zoohelcum</name>
    <dbReference type="NCBI Taxonomy" id="1015"/>
    <lineage>
        <taxon>Bacteria</taxon>
        <taxon>Pseudomonadati</taxon>
        <taxon>Bacteroidota</taxon>
        <taxon>Flavobacteriia</taxon>
        <taxon>Flavobacteriales</taxon>
        <taxon>Weeksellaceae</taxon>
        <taxon>Bergeyella</taxon>
    </lineage>
</organism>
<dbReference type="Proteomes" id="UP000255515">
    <property type="component" value="Unassembled WGS sequence"/>
</dbReference>
<reference evidence="1 2" key="1">
    <citation type="submission" date="2018-06" db="EMBL/GenBank/DDBJ databases">
        <authorList>
            <consortium name="Pathogen Informatics"/>
            <person name="Doyle S."/>
        </authorList>
    </citation>
    <scope>NUCLEOTIDE SEQUENCE [LARGE SCALE GENOMIC DNA]</scope>
    <source>
        <strain evidence="1 2">NCTC11661</strain>
    </source>
</reference>
<evidence type="ECO:0000313" key="1">
    <source>
        <dbReference type="EMBL" id="SSZ47146.1"/>
    </source>
</evidence>
<dbReference type="AlphaFoldDB" id="A0A376BZT2"/>
<gene>
    <name evidence="1" type="ORF">NCTC11661_00812</name>
</gene>
<dbReference type="EMBL" id="UFTJ01000001">
    <property type="protein sequence ID" value="SSZ47146.1"/>
    <property type="molecule type" value="Genomic_DNA"/>
</dbReference>
<accession>A0A376BZT2</accession>
<proteinExistence type="predicted"/>
<evidence type="ECO:0000313" key="2">
    <source>
        <dbReference type="Proteomes" id="UP000255515"/>
    </source>
</evidence>
<name>A0A376BZT2_9FLAO</name>
<sequence length="94" mass="10905">MRKLTENKQPVPFSISVRSFNLQNKRGGKLIHYENAVLMQPPKQKGAKRLADATPFKNPNHWENRTRNIKLETGEIKKINILFIDSFNGKKVVF</sequence>
<protein>
    <submittedName>
        <fullName evidence="1">Uncharacterized protein</fullName>
    </submittedName>
</protein>